<dbReference type="EMBL" id="JAIWYP010000001">
    <property type="protein sequence ID" value="KAH3893121.1"/>
    <property type="molecule type" value="Genomic_DNA"/>
</dbReference>
<dbReference type="Proteomes" id="UP000828390">
    <property type="component" value="Unassembled WGS sequence"/>
</dbReference>
<proteinExistence type="predicted"/>
<name>A0A9D4NED3_DREPO</name>
<keyword evidence="2" id="KW-1185">Reference proteome</keyword>
<comment type="caution">
    <text evidence="1">The sequence shown here is derived from an EMBL/GenBank/DDBJ whole genome shotgun (WGS) entry which is preliminary data.</text>
</comment>
<gene>
    <name evidence="1" type="ORF">DPMN_017265</name>
</gene>
<evidence type="ECO:0000313" key="1">
    <source>
        <dbReference type="EMBL" id="KAH3893121.1"/>
    </source>
</evidence>
<protein>
    <submittedName>
        <fullName evidence="1">Uncharacterized protein</fullName>
    </submittedName>
</protein>
<organism evidence="1 2">
    <name type="scientific">Dreissena polymorpha</name>
    <name type="common">Zebra mussel</name>
    <name type="synonym">Mytilus polymorpha</name>
    <dbReference type="NCBI Taxonomy" id="45954"/>
    <lineage>
        <taxon>Eukaryota</taxon>
        <taxon>Metazoa</taxon>
        <taxon>Spiralia</taxon>
        <taxon>Lophotrochozoa</taxon>
        <taxon>Mollusca</taxon>
        <taxon>Bivalvia</taxon>
        <taxon>Autobranchia</taxon>
        <taxon>Heteroconchia</taxon>
        <taxon>Euheterodonta</taxon>
        <taxon>Imparidentia</taxon>
        <taxon>Neoheterodontei</taxon>
        <taxon>Myida</taxon>
        <taxon>Dreissenoidea</taxon>
        <taxon>Dreissenidae</taxon>
        <taxon>Dreissena</taxon>
    </lineage>
</organism>
<reference evidence="1" key="1">
    <citation type="journal article" date="2019" name="bioRxiv">
        <title>The Genome of the Zebra Mussel, Dreissena polymorpha: A Resource for Invasive Species Research.</title>
        <authorList>
            <person name="McCartney M.A."/>
            <person name="Auch B."/>
            <person name="Kono T."/>
            <person name="Mallez S."/>
            <person name="Zhang Y."/>
            <person name="Obille A."/>
            <person name="Becker A."/>
            <person name="Abrahante J.E."/>
            <person name="Garbe J."/>
            <person name="Badalamenti J.P."/>
            <person name="Herman A."/>
            <person name="Mangelson H."/>
            <person name="Liachko I."/>
            <person name="Sullivan S."/>
            <person name="Sone E.D."/>
            <person name="Koren S."/>
            <person name="Silverstein K.A.T."/>
            <person name="Beckman K.B."/>
            <person name="Gohl D.M."/>
        </authorList>
    </citation>
    <scope>NUCLEOTIDE SEQUENCE</scope>
    <source>
        <strain evidence="1">Duluth1</strain>
        <tissue evidence="1">Whole animal</tissue>
    </source>
</reference>
<accession>A0A9D4NED3</accession>
<sequence length="52" mass="5788">MCSRQAVRGPVVTVNLELLRAVHALKVCEPLQWHLGCASHKLQKPRSVSLVK</sequence>
<reference evidence="1" key="2">
    <citation type="submission" date="2020-11" db="EMBL/GenBank/DDBJ databases">
        <authorList>
            <person name="McCartney M.A."/>
            <person name="Auch B."/>
            <person name="Kono T."/>
            <person name="Mallez S."/>
            <person name="Becker A."/>
            <person name="Gohl D.M."/>
            <person name="Silverstein K.A.T."/>
            <person name="Koren S."/>
            <person name="Bechman K.B."/>
            <person name="Herman A."/>
            <person name="Abrahante J.E."/>
            <person name="Garbe J."/>
        </authorList>
    </citation>
    <scope>NUCLEOTIDE SEQUENCE</scope>
    <source>
        <strain evidence="1">Duluth1</strain>
        <tissue evidence="1">Whole animal</tissue>
    </source>
</reference>
<dbReference type="AlphaFoldDB" id="A0A9D4NED3"/>
<evidence type="ECO:0000313" key="2">
    <source>
        <dbReference type="Proteomes" id="UP000828390"/>
    </source>
</evidence>